<feature type="transmembrane region" description="Helical" evidence="1">
    <location>
        <begin position="234"/>
        <end position="254"/>
    </location>
</feature>
<dbReference type="AlphaFoldDB" id="A0A6J6BS50"/>
<proteinExistence type="predicted"/>
<dbReference type="EMBL" id="CAEZSL010000060">
    <property type="protein sequence ID" value="CAB4541544.1"/>
    <property type="molecule type" value="Genomic_DNA"/>
</dbReference>
<keyword evidence="1" id="KW-0472">Membrane</keyword>
<keyword evidence="1" id="KW-1133">Transmembrane helix</keyword>
<keyword evidence="1" id="KW-0812">Transmembrane</keyword>
<feature type="transmembrane region" description="Helical" evidence="1">
    <location>
        <begin position="40"/>
        <end position="65"/>
    </location>
</feature>
<sequence>MSTMLSIAWEPEIRGLLTVIIAVVALCGSVYLILATNVGARLGLLVALAGLSGWMVMMGVIWMTYGIGLKGNEPSWKPAQPFTVVRDAALLPQAEVLVNSVKIPEGASPVEAAAAGAEALQEENWKVLPIEDKGRGQSIAAADEIIQVEAELYAGGEYQAVAVYDRGGERYPKIGDELDFFAFFHKPHYAIVEIAALVPQRVEPGRAPARPVIDETKSHQYIIMIRDLGTKRQPALLVTFGSGVFFLITCWMLHRRDRTLAANLAMPVPAGA</sequence>
<protein>
    <submittedName>
        <fullName evidence="2">Unannotated protein</fullName>
    </submittedName>
</protein>
<gene>
    <name evidence="2" type="ORF">UFOPK1421_00670</name>
</gene>
<evidence type="ECO:0000256" key="1">
    <source>
        <dbReference type="SAM" id="Phobius"/>
    </source>
</evidence>
<reference evidence="2" key="1">
    <citation type="submission" date="2020-05" db="EMBL/GenBank/DDBJ databases">
        <authorList>
            <person name="Chiriac C."/>
            <person name="Salcher M."/>
            <person name="Ghai R."/>
            <person name="Kavagutti S V."/>
        </authorList>
    </citation>
    <scope>NUCLEOTIDE SEQUENCE</scope>
</reference>
<evidence type="ECO:0000313" key="2">
    <source>
        <dbReference type="EMBL" id="CAB4541544.1"/>
    </source>
</evidence>
<organism evidence="2">
    <name type="scientific">freshwater metagenome</name>
    <dbReference type="NCBI Taxonomy" id="449393"/>
    <lineage>
        <taxon>unclassified sequences</taxon>
        <taxon>metagenomes</taxon>
        <taxon>ecological metagenomes</taxon>
    </lineage>
</organism>
<feature type="transmembrane region" description="Helical" evidence="1">
    <location>
        <begin position="12"/>
        <end position="34"/>
    </location>
</feature>
<name>A0A6J6BS50_9ZZZZ</name>
<accession>A0A6J6BS50</accession>